<dbReference type="OrthoDB" id="3971593at2759"/>
<evidence type="ECO:0000256" key="2">
    <source>
        <dbReference type="ARBA" id="ARBA00023015"/>
    </source>
</evidence>
<dbReference type="GO" id="GO:0006351">
    <property type="term" value="P:DNA-templated transcription"/>
    <property type="evidence" value="ECO:0007669"/>
    <property type="project" value="InterPro"/>
</dbReference>
<feature type="region of interest" description="Disordered" evidence="6">
    <location>
        <begin position="37"/>
        <end position="75"/>
    </location>
</feature>
<evidence type="ECO:0000256" key="7">
    <source>
        <dbReference type="SAM" id="Phobius"/>
    </source>
</evidence>
<evidence type="ECO:0000256" key="1">
    <source>
        <dbReference type="ARBA" id="ARBA00022723"/>
    </source>
</evidence>
<feature type="compositionally biased region" description="Polar residues" evidence="6">
    <location>
        <begin position="158"/>
        <end position="176"/>
    </location>
</feature>
<dbReference type="STRING" id="404692.A0A0J6YNI2"/>
<dbReference type="InterPro" id="IPR051127">
    <property type="entry name" value="Fungal_SecMet_Regulators"/>
</dbReference>
<accession>A0A0J6YNI2</accession>
<feature type="compositionally biased region" description="Low complexity" evidence="6">
    <location>
        <begin position="37"/>
        <end position="47"/>
    </location>
</feature>
<keyword evidence="2" id="KW-0805">Transcription regulation</keyword>
<dbReference type="GO" id="GO:0005634">
    <property type="term" value="C:nucleus"/>
    <property type="evidence" value="ECO:0007669"/>
    <property type="project" value="TreeGrafter"/>
</dbReference>
<gene>
    <name evidence="9" type="ORF">CIRG_08158</name>
</gene>
<dbReference type="Proteomes" id="UP000054565">
    <property type="component" value="Unassembled WGS sequence"/>
</dbReference>
<feature type="transmembrane region" description="Helical" evidence="7">
    <location>
        <begin position="603"/>
        <end position="624"/>
    </location>
</feature>
<sequence length="786" mass="87639">MDRVQPQHGVAHQARSLQQSLTVGIYHLGNQAIVMSAKSPASSAPAPNETQPPPANSTGETKRKAEPNSGTQTRTKRNRYISLACNECKRRKIKCNGQVPCQRCGHLGLECLYAPNCCSSNFKESEEFRSMKKHIEQLQEQVNTLFSNITELYRKSESTPIDPSQFSREASRSISGQPPVYDGHNVPPTKPRSKHPRFHGPTSTAFNFDVAKSSLQTMGIAPVDDGTHELFTAQDATPAQTPPQQALAYPQLLAHPNKDPLWVIKREEAIRLCRNYEEEIGLMYPIFDIEKLITQTNLLFTFLEAADRTGFAKRFKPGADCLSDDDTSNLKMVLAVALIVEGNGESPLGARFYNSVKHNVEANLWEPGDVKTIKLLALVATYHFHTDNDALAYRLIGIAARMCVEIGLHRRDAVLRAFNNEEELISVNKLFWSIYCLDRRWSIGTGLPFTIQDEDIDPYLPEPDDSAPYLRSMVAYCRLSSKIWYSGVGSEGAAAIKRDKIEFLDYQVLQWMKHVPEGLRFYSVEPSPNSEPVSRAVQRLRLLLHIRGNHLRILIYRPVLHSATSIMENMPYAQTVVDIAKDTIRVLTRLNQTTDIYRSQQMLFNYFLVAALAVLFLAVSHAPVEFNRQVRDEFYMALDLVKGISTKSYVSKRLWKTIKGLREIGEKLGLFPRSIGSEPNDPHSTAAVAMAGLAGHPMEVLSATYAGVNANNELGNSPVNGLQMSNELTNLFEAMGAYGGYLHAGGGEGLNGEFVHPEGELHHITEGLPAGLANEGEFSRIVRDLF</sequence>
<keyword evidence="7" id="KW-1133">Transmembrane helix</keyword>
<keyword evidence="3" id="KW-0238">DNA-binding</keyword>
<feature type="region of interest" description="Disordered" evidence="6">
    <location>
        <begin position="156"/>
        <end position="201"/>
    </location>
</feature>
<dbReference type="PANTHER" id="PTHR47424">
    <property type="entry name" value="REGULATORY PROTEIN GAL4"/>
    <property type="match status" value="1"/>
</dbReference>
<dbReference type="SMART" id="SM00066">
    <property type="entry name" value="GAL4"/>
    <property type="match status" value="1"/>
</dbReference>
<dbReference type="EMBL" id="DS028097">
    <property type="protein sequence ID" value="KMP08478.1"/>
    <property type="molecule type" value="Genomic_DNA"/>
</dbReference>
<dbReference type="SMART" id="SM00906">
    <property type="entry name" value="Fungal_trans"/>
    <property type="match status" value="1"/>
</dbReference>
<organism evidence="9 10">
    <name type="scientific">Coccidioides immitis RMSCC 2394</name>
    <dbReference type="NCBI Taxonomy" id="404692"/>
    <lineage>
        <taxon>Eukaryota</taxon>
        <taxon>Fungi</taxon>
        <taxon>Dikarya</taxon>
        <taxon>Ascomycota</taxon>
        <taxon>Pezizomycotina</taxon>
        <taxon>Eurotiomycetes</taxon>
        <taxon>Eurotiomycetidae</taxon>
        <taxon>Onygenales</taxon>
        <taxon>Onygenaceae</taxon>
        <taxon>Coccidioides</taxon>
    </lineage>
</organism>
<evidence type="ECO:0000313" key="9">
    <source>
        <dbReference type="EMBL" id="KMP08478.1"/>
    </source>
</evidence>
<dbReference type="Gene3D" id="4.10.240.10">
    <property type="entry name" value="Zn(2)-C6 fungal-type DNA-binding domain"/>
    <property type="match status" value="1"/>
</dbReference>
<dbReference type="SUPFAM" id="SSF57701">
    <property type="entry name" value="Zn2/Cys6 DNA-binding domain"/>
    <property type="match status" value="1"/>
</dbReference>
<evidence type="ECO:0000259" key="8">
    <source>
        <dbReference type="PROSITE" id="PS50048"/>
    </source>
</evidence>
<protein>
    <recommendedName>
        <fullName evidence="8">Zn(2)-C6 fungal-type domain-containing protein</fullName>
    </recommendedName>
</protein>
<dbReference type="InterPro" id="IPR001138">
    <property type="entry name" value="Zn2Cys6_DnaBD"/>
</dbReference>
<dbReference type="GO" id="GO:0000978">
    <property type="term" value="F:RNA polymerase II cis-regulatory region sequence-specific DNA binding"/>
    <property type="evidence" value="ECO:0007669"/>
    <property type="project" value="TreeGrafter"/>
</dbReference>
<dbReference type="Pfam" id="PF00172">
    <property type="entry name" value="Zn_clus"/>
    <property type="match status" value="1"/>
</dbReference>
<keyword evidence="5" id="KW-0539">Nucleus</keyword>
<dbReference type="CDD" id="cd12148">
    <property type="entry name" value="fungal_TF_MHR"/>
    <property type="match status" value="1"/>
</dbReference>
<keyword evidence="1" id="KW-0479">Metal-binding</keyword>
<reference evidence="10" key="1">
    <citation type="journal article" date="2010" name="Genome Res.">
        <title>Population genomic sequencing of Coccidioides fungi reveals recent hybridization and transposon control.</title>
        <authorList>
            <person name="Neafsey D.E."/>
            <person name="Barker B.M."/>
            <person name="Sharpton T.J."/>
            <person name="Stajich J.E."/>
            <person name="Park D.J."/>
            <person name="Whiston E."/>
            <person name="Hung C.-Y."/>
            <person name="McMahan C."/>
            <person name="White J."/>
            <person name="Sykes S."/>
            <person name="Heiman D."/>
            <person name="Young S."/>
            <person name="Zeng Q."/>
            <person name="Abouelleil A."/>
            <person name="Aftuck L."/>
            <person name="Bessette D."/>
            <person name="Brown A."/>
            <person name="FitzGerald M."/>
            <person name="Lui A."/>
            <person name="Macdonald J.P."/>
            <person name="Priest M."/>
            <person name="Orbach M.J."/>
            <person name="Galgiani J.N."/>
            <person name="Kirkland T.N."/>
            <person name="Cole G.T."/>
            <person name="Birren B.W."/>
            <person name="Henn M.R."/>
            <person name="Taylor J.W."/>
            <person name="Rounsley S.D."/>
        </authorList>
    </citation>
    <scope>NUCLEOTIDE SEQUENCE [LARGE SCALE GENOMIC DNA]</scope>
    <source>
        <strain evidence="10">RMSCC 2394</strain>
    </source>
</reference>
<dbReference type="GO" id="GO:0000435">
    <property type="term" value="P:positive regulation of transcription from RNA polymerase II promoter by galactose"/>
    <property type="evidence" value="ECO:0007669"/>
    <property type="project" value="TreeGrafter"/>
</dbReference>
<evidence type="ECO:0000256" key="6">
    <source>
        <dbReference type="SAM" id="MobiDB-lite"/>
    </source>
</evidence>
<dbReference type="GO" id="GO:0008270">
    <property type="term" value="F:zinc ion binding"/>
    <property type="evidence" value="ECO:0007669"/>
    <property type="project" value="InterPro"/>
</dbReference>
<evidence type="ECO:0000256" key="3">
    <source>
        <dbReference type="ARBA" id="ARBA00023125"/>
    </source>
</evidence>
<dbReference type="CDD" id="cd00067">
    <property type="entry name" value="GAL4"/>
    <property type="match status" value="1"/>
</dbReference>
<evidence type="ECO:0000256" key="5">
    <source>
        <dbReference type="ARBA" id="ARBA00023242"/>
    </source>
</evidence>
<dbReference type="PANTHER" id="PTHR47424:SF5">
    <property type="entry name" value="ZN(II)2CYS6 TRANSCRIPTION FACTOR (EUROFUNG)"/>
    <property type="match status" value="1"/>
</dbReference>
<dbReference type="PROSITE" id="PS00463">
    <property type="entry name" value="ZN2_CY6_FUNGAL_1"/>
    <property type="match status" value="1"/>
</dbReference>
<proteinExistence type="predicted"/>
<name>A0A0J6YNI2_COCIT</name>
<evidence type="ECO:0000313" key="10">
    <source>
        <dbReference type="Proteomes" id="UP000054565"/>
    </source>
</evidence>
<dbReference type="AlphaFoldDB" id="A0A0J6YNI2"/>
<dbReference type="PROSITE" id="PS50048">
    <property type="entry name" value="ZN2_CY6_FUNGAL_2"/>
    <property type="match status" value="1"/>
</dbReference>
<feature type="domain" description="Zn(2)-C6 fungal-type" evidence="8">
    <location>
        <begin position="84"/>
        <end position="113"/>
    </location>
</feature>
<keyword evidence="7" id="KW-0472">Membrane</keyword>
<dbReference type="Pfam" id="PF04082">
    <property type="entry name" value="Fungal_trans"/>
    <property type="match status" value="1"/>
</dbReference>
<dbReference type="GO" id="GO:0000981">
    <property type="term" value="F:DNA-binding transcription factor activity, RNA polymerase II-specific"/>
    <property type="evidence" value="ECO:0007669"/>
    <property type="project" value="InterPro"/>
</dbReference>
<dbReference type="InterPro" id="IPR007219">
    <property type="entry name" value="XnlR_reg_dom"/>
</dbReference>
<dbReference type="InterPro" id="IPR036864">
    <property type="entry name" value="Zn2-C6_fun-type_DNA-bd_sf"/>
</dbReference>
<keyword evidence="7" id="KW-0812">Transmembrane</keyword>
<keyword evidence="4" id="KW-0804">Transcription</keyword>
<evidence type="ECO:0000256" key="4">
    <source>
        <dbReference type="ARBA" id="ARBA00023163"/>
    </source>
</evidence>